<reference evidence="2 3" key="1">
    <citation type="submission" date="2019-02" db="EMBL/GenBank/DDBJ databases">
        <title>Sequencing the genomes of 1000 actinobacteria strains.</title>
        <authorList>
            <person name="Klenk H.-P."/>
        </authorList>
    </citation>
    <scope>NUCLEOTIDE SEQUENCE [LARGE SCALE GENOMIC DNA]</scope>
    <source>
        <strain evidence="2 3">DSM 17364</strain>
    </source>
</reference>
<keyword evidence="3" id="KW-1185">Reference proteome</keyword>
<name>A0A4Q8AFZ5_9MICC</name>
<feature type="transmembrane region" description="Helical" evidence="1">
    <location>
        <begin position="79"/>
        <end position="97"/>
    </location>
</feature>
<dbReference type="EMBL" id="SHLA01000001">
    <property type="protein sequence ID" value="RZU63174.1"/>
    <property type="molecule type" value="Genomic_DNA"/>
</dbReference>
<dbReference type="RefSeq" id="WP_130451617.1">
    <property type="nucleotide sequence ID" value="NZ_SHLA01000001.1"/>
</dbReference>
<proteinExistence type="predicted"/>
<comment type="caution">
    <text evidence="2">The sequence shown here is derived from an EMBL/GenBank/DDBJ whole genome shotgun (WGS) entry which is preliminary data.</text>
</comment>
<feature type="transmembrane region" description="Helical" evidence="1">
    <location>
        <begin position="117"/>
        <end position="140"/>
    </location>
</feature>
<accession>A0A4Q8AFZ5</accession>
<keyword evidence="1" id="KW-0812">Transmembrane</keyword>
<feature type="transmembrane region" description="Helical" evidence="1">
    <location>
        <begin position="54"/>
        <end position="72"/>
    </location>
</feature>
<dbReference type="AlphaFoldDB" id="A0A4Q8AFZ5"/>
<keyword evidence="1" id="KW-0472">Membrane</keyword>
<protein>
    <submittedName>
        <fullName evidence="2">Uncharacterized protein</fullName>
    </submittedName>
</protein>
<gene>
    <name evidence="2" type="ORF">EV380_2785</name>
</gene>
<organism evidence="2 3">
    <name type="scientific">Zhihengliuella halotolerans</name>
    <dbReference type="NCBI Taxonomy" id="370736"/>
    <lineage>
        <taxon>Bacteria</taxon>
        <taxon>Bacillati</taxon>
        <taxon>Actinomycetota</taxon>
        <taxon>Actinomycetes</taxon>
        <taxon>Micrococcales</taxon>
        <taxon>Micrococcaceae</taxon>
        <taxon>Zhihengliuella</taxon>
    </lineage>
</organism>
<evidence type="ECO:0000313" key="2">
    <source>
        <dbReference type="EMBL" id="RZU63174.1"/>
    </source>
</evidence>
<evidence type="ECO:0000313" key="3">
    <source>
        <dbReference type="Proteomes" id="UP000292685"/>
    </source>
</evidence>
<sequence>MTARAGRAGRLVWIGVLLVLLPPVPAHVAARLCVVDDECGPVGADIGAYLADTFDPWRLASALAVLAIAVVVRARSGPGVTAASVAGLVAVVILYATPAHLAALIGSGAGLAETAEYLAFLKTFDLLTLALPIALVLYALAVGSSRPRRAVKGAEGRYP</sequence>
<keyword evidence="1" id="KW-1133">Transmembrane helix</keyword>
<dbReference type="Proteomes" id="UP000292685">
    <property type="component" value="Unassembled WGS sequence"/>
</dbReference>
<evidence type="ECO:0000256" key="1">
    <source>
        <dbReference type="SAM" id="Phobius"/>
    </source>
</evidence>